<keyword evidence="2" id="KW-0805">Transcription regulation</keyword>
<dbReference type="Pfam" id="PF08281">
    <property type="entry name" value="Sigma70_r4_2"/>
    <property type="match status" value="1"/>
</dbReference>
<dbReference type="PANTHER" id="PTHR43133">
    <property type="entry name" value="RNA POLYMERASE ECF-TYPE SIGMA FACTO"/>
    <property type="match status" value="1"/>
</dbReference>
<dbReference type="GO" id="GO:0003677">
    <property type="term" value="F:DNA binding"/>
    <property type="evidence" value="ECO:0007669"/>
    <property type="project" value="UniProtKB-KW"/>
</dbReference>
<keyword evidence="9" id="KW-1185">Reference proteome</keyword>
<dbReference type="EMBL" id="BONY01000009">
    <property type="protein sequence ID" value="GIH03775.1"/>
    <property type="molecule type" value="Genomic_DNA"/>
</dbReference>
<evidence type="ECO:0000313" key="8">
    <source>
        <dbReference type="EMBL" id="GIH03775.1"/>
    </source>
</evidence>
<proteinExistence type="inferred from homology"/>
<protein>
    <recommendedName>
        <fullName evidence="10">Sigma-70 family RNA polymerase sigma factor</fullName>
    </recommendedName>
</protein>
<dbReference type="SUPFAM" id="SSF88659">
    <property type="entry name" value="Sigma3 and sigma4 domains of RNA polymerase sigma factors"/>
    <property type="match status" value="1"/>
</dbReference>
<name>A0A8J3VER0_9ACTN</name>
<evidence type="ECO:0000256" key="3">
    <source>
        <dbReference type="ARBA" id="ARBA00023082"/>
    </source>
</evidence>
<keyword evidence="4" id="KW-0238">DNA-binding</keyword>
<dbReference type="CDD" id="cd06171">
    <property type="entry name" value="Sigma70_r4"/>
    <property type="match status" value="1"/>
</dbReference>
<evidence type="ECO:0000259" key="6">
    <source>
        <dbReference type="Pfam" id="PF04542"/>
    </source>
</evidence>
<evidence type="ECO:0000256" key="2">
    <source>
        <dbReference type="ARBA" id="ARBA00023015"/>
    </source>
</evidence>
<dbReference type="SUPFAM" id="SSF88946">
    <property type="entry name" value="Sigma2 domain of RNA polymerase sigma factors"/>
    <property type="match status" value="1"/>
</dbReference>
<keyword evidence="3" id="KW-0731">Sigma factor</keyword>
<evidence type="ECO:0000256" key="5">
    <source>
        <dbReference type="ARBA" id="ARBA00023163"/>
    </source>
</evidence>
<dbReference type="Gene3D" id="1.10.10.10">
    <property type="entry name" value="Winged helix-like DNA-binding domain superfamily/Winged helix DNA-binding domain"/>
    <property type="match status" value="1"/>
</dbReference>
<dbReference type="Pfam" id="PF04542">
    <property type="entry name" value="Sigma70_r2"/>
    <property type="match status" value="1"/>
</dbReference>
<dbReference type="GO" id="GO:0016987">
    <property type="term" value="F:sigma factor activity"/>
    <property type="evidence" value="ECO:0007669"/>
    <property type="project" value="UniProtKB-KW"/>
</dbReference>
<evidence type="ECO:0000313" key="9">
    <source>
        <dbReference type="Proteomes" id="UP000612899"/>
    </source>
</evidence>
<dbReference type="InterPro" id="IPR013249">
    <property type="entry name" value="RNA_pol_sigma70_r4_t2"/>
</dbReference>
<sequence length="184" mass="20173">MPVWSPPRRLAGGETLVRMLYSEHGNALLTYATRLTGDRWAAEEVLQETLLRAWRHRDILDEQAGSIRGWLFTVARNIITDRARSRAARPAEISADAGAAEAIPAVGDHAQRVVDSMVTIEALEQLTEEYRSVVVELYFHGRSVAEAAEVLGIPAGTVKSRSHRALRSLRDLIGGPPPCVEGLA</sequence>
<dbReference type="AlphaFoldDB" id="A0A8J3VER0"/>
<dbReference type="Gene3D" id="1.10.1740.10">
    <property type="match status" value="1"/>
</dbReference>
<gene>
    <name evidence="8" type="ORF">Rhe02_18420</name>
</gene>
<evidence type="ECO:0000256" key="4">
    <source>
        <dbReference type="ARBA" id="ARBA00023125"/>
    </source>
</evidence>
<dbReference type="InterPro" id="IPR007627">
    <property type="entry name" value="RNA_pol_sigma70_r2"/>
</dbReference>
<dbReference type="InterPro" id="IPR013324">
    <property type="entry name" value="RNA_pol_sigma_r3/r4-like"/>
</dbReference>
<feature type="domain" description="RNA polymerase sigma-70 region 2" evidence="6">
    <location>
        <begin position="20"/>
        <end position="87"/>
    </location>
</feature>
<evidence type="ECO:0000256" key="1">
    <source>
        <dbReference type="ARBA" id="ARBA00010641"/>
    </source>
</evidence>
<dbReference type="Proteomes" id="UP000612899">
    <property type="component" value="Unassembled WGS sequence"/>
</dbReference>
<dbReference type="InterPro" id="IPR036388">
    <property type="entry name" value="WH-like_DNA-bd_sf"/>
</dbReference>
<feature type="domain" description="RNA polymerase sigma factor 70 region 4 type 2" evidence="7">
    <location>
        <begin position="120"/>
        <end position="169"/>
    </location>
</feature>
<comment type="similarity">
    <text evidence="1">Belongs to the sigma-70 factor family. ECF subfamily.</text>
</comment>
<reference evidence="8" key="1">
    <citation type="submission" date="2021-01" db="EMBL/GenBank/DDBJ databases">
        <title>Whole genome shotgun sequence of Rhizocola hellebori NBRC 109834.</title>
        <authorList>
            <person name="Komaki H."/>
            <person name="Tamura T."/>
        </authorList>
    </citation>
    <scope>NUCLEOTIDE SEQUENCE</scope>
    <source>
        <strain evidence="8">NBRC 109834</strain>
    </source>
</reference>
<keyword evidence="5" id="KW-0804">Transcription</keyword>
<dbReference type="InterPro" id="IPR039425">
    <property type="entry name" value="RNA_pol_sigma-70-like"/>
</dbReference>
<organism evidence="8 9">
    <name type="scientific">Rhizocola hellebori</name>
    <dbReference type="NCBI Taxonomy" id="1392758"/>
    <lineage>
        <taxon>Bacteria</taxon>
        <taxon>Bacillati</taxon>
        <taxon>Actinomycetota</taxon>
        <taxon>Actinomycetes</taxon>
        <taxon>Micromonosporales</taxon>
        <taxon>Micromonosporaceae</taxon>
        <taxon>Rhizocola</taxon>
    </lineage>
</organism>
<dbReference type="InterPro" id="IPR013325">
    <property type="entry name" value="RNA_pol_sigma_r2"/>
</dbReference>
<dbReference type="PANTHER" id="PTHR43133:SF52">
    <property type="entry name" value="ECF RNA POLYMERASE SIGMA FACTOR SIGL"/>
    <property type="match status" value="1"/>
</dbReference>
<evidence type="ECO:0008006" key="10">
    <source>
        <dbReference type="Google" id="ProtNLM"/>
    </source>
</evidence>
<evidence type="ECO:0000259" key="7">
    <source>
        <dbReference type="Pfam" id="PF08281"/>
    </source>
</evidence>
<dbReference type="InterPro" id="IPR014284">
    <property type="entry name" value="RNA_pol_sigma-70_dom"/>
</dbReference>
<accession>A0A8J3VER0</accession>
<comment type="caution">
    <text evidence="8">The sequence shown here is derived from an EMBL/GenBank/DDBJ whole genome shotgun (WGS) entry which is preliminary data.</text>
</comment>
<dbReference type="NCBIfam" id="TIGR02937">
    <property type="entry name" value="sigma70-ECF"/>
    <property type="match status" value="1"/>
</dbReference>
<dbReference type="GO" id="GO:0006352">
    <property type="term" value="P:DNA-templated transcription initiation"/>
    <property type="evidence" value="ECO:0007669"/>
    <property type="project" value="InterPro"/>
</dbReference>